<dbReference type="Proteomes" id="UP000198781">
    <property type="component" value="Unassembled WGS sequence"/>
</dbReference>
<dbReference type="STRING" id="187868.SAMN05192589_10380"/>
<dbReference type="SUPFAM" id="SSF55331">
    <property type="entry name" value="Tautomerase/MIF"/>
    <property type="match status" value="1"/>
</dbReference>
<organism evidence="1 2">
    <name type="scientific">Paracidovorax valerianellae</name>
    <dbReference type="NCBI Taxonomy" id="187868"/>
    <lineage>
        <taxon>Bacteria</taxon>
        <taxon>Pseudomonadati</taxon>
        <taxon>Pseudomonadota</taxon>
        <taxon>Betaproteobacteria</taxon>
        <taxon>Burkholderiales</taxon>
        <taxon>Comamonadaceae</taxon>
        <taxon>Paracidovorax</taxon>
    </lineage>
</organism>
<dbReference type="Gene3D" id="3.30.429.10">
    <property type="entry name" value="Macrophage Migration Inhibitory Factor"/>
    <property type="match status" value="2"/>
</dbReference>
<protein>
    <submittedName>
        <fullName evidence="1">4-oxalocrotonate tautomerase</fullName>
    </submittedName>
</protein>
<keyword evidence="2" id="KW-1185">Reference proteome</keyword>
<evidence type="ECO:0000313" key="1">
    <source>
        <dbReference type="EMBL" id="SDC72467.1"/>
    </source>
</evidence>
<evidence type="ECO:0000313" key="2">
    <source>
        <dbReference type="Proteomes" id="UP000198781"/>
    </source>
</evidence>
<dbReference type="EMBL" id="FMZC01000003">
    <property type="protein sequence ID" value="SDC72467.1"/>
    <property type="molecule type" value="Genomic_DNA"/>
</dbReference>
<dbReference type="InterPro" id="IPR014347">
    <property type="entry name" value="Tautomerase/MIF_sf"/>
</dbReference>
<sequence length="132" mass="14384">MPHTVIHLSGPADAALARRATDAVAEITQRVLGKALPVIATTVQFIAAEQWFVGGASLAELGQSAFHLDISITDETNTKAEKARYLREVYAAFSDLLPRLHEVSYIHLIDARAAAYGYGGRSQEWRHQQAGV</sequence>
<accession>A0A1G6NZ26</accession>
<proteinExistence type="predicted"/>
<dbReference type="OrthoDB" id="8561934at2"/>
<name>A0A1G6NZ26_9BURK</name>
<gene>
    <name evidence="1" type="ORF">SAMN05192589_10380</name>
</gene>
<reference evidence="1 2" key="1">
    <citation type="submission" date="2016-10" db="EMBL/GenBank/DDBJ databases">
        <authorList>
            <person name="de Groot N.N."/>
        </authorList>
    </citation>
    <scope>NUCLEOTIDE SEQUENCE [LARGE SCALE GENOMIC DNA]</scope>
    <source>
        <strain evidence="1 2">DSM 16619</strain>
    </source>
</reference>
<dbReference type="RefSeq" id="WP_092741224.1">
    <property type="nucleotide sequence ID" value="NZ_FMZC01000003.1"/>
</dbReference>
<dbReference type="AlphaFoldDB" id="A0A1G6NZ26"/>